<dbReference type="GO" id="GO:0015288">
    <property type="term" value="F:porin activity"/>
    <property type="evidence" value="ECO:0007669"/>
    <property type="project" value="TreeGrafter"/>
</dbReference>
<comment type="subcellular location">
    <subcellularLocation>
        <location evidence="1">Cell outer membrane</location>
    </subcellularLocation>
</comment>
<evidence type="ECO:0000313" key="9">
    <source>
        <dbReference type="EMBL" id="VFB13479.1"/>
    </source>
</evidence>
<evidence type="ECO:0000256" key="4">
    <source>
        <dbReference type="ARBA" id="ARBA00022452"/>
    </source>
</evidence>
<dbReference type="GO" id="GO:0015562">
    <property type="term" value="F:efflux transmembrane transporter activity"/>
    <property type="evidence" value="ECO:0007669"/>
    <property type="project" value="InterPro"/>
</dbReference>
<comment type="similarity">
    <text evidence="2">Belongs to the outer membrane factor (OMF) (TC 1.B.17) family.</text>
</comment>
<dbReference type="Gene3D" id="1.20.1600.10">
    <property type="entry name" value="Outer membrane efflux proteins (OEP)"/>
    <property type="match status" value="1"/>
</dbReference>
<keyword evidence="6" id="KW-0472">Membrane</keyword>
<dbReference type="InterPro" id="IPR003423">
    <property type="entry name" value="OMP_efflux"/>
</dbReference>
<keyword evidence="3" id="KW-0813">Transport</keyword>
<dbReference type="GO" id="GO:0009279">
    <property type="term" value="C:cell outer membrane"/>
    <property type="evidence" value="ECO:0007669"/>
    <property type="project" value="UniProtKB-SubCell"/>
</dbReference>
<evidence type="ECO:0000313" key="10">
    <source>
        <dbReference type="Proteomes" id="UP000396835"/>
    </source>
</evidence>
<sequence>MMLHMKRPHLLLAATIALAIATGTNAQNKKWTLEECIDYAIAHNIEVEQSQNQINTLKVQRNTLKNSFLPNLNAGASQRFAFGRALNQNNTYEDSNIQSSSFSLSTEVNLFSGFKTTASIAQNKLNLLAAEAYKELMENNLSLNIAAAYFQILLDKENLRIAQEQIYLTNEQKKRTQLLIENGKVPQSQLYEVRAQLADDELTVTEAKNSLRLSLLHLSQLMELKADEEFDVTATDESIAVAGTLNAISIYNSSANCMPQIRQSYYVLQSKTKEVKIARSGYYPAVSLGAGISTGYYYHGHGLSDTFKKQFDNNMQKSIYITVSIPLFDRFATRNKVRTARIEEDNSRLSLEKEKKELYKEIEKAYMDALAAFEKHESTSKAVAANREAHRYAQEKYAAGKSSVFEYNEIKMKLADALSKQSQAKYTYLLKEKILNFYACRSLTD</sequence>
<keyword evidence="5" id="KW-0812">Transmembrane</keyword>
<proteinExistence type="inferred from homology"/>
<feature type="chain" id="PRO_5019071045" evidence="8">
    <location>
        <begin position="27"/>
        <end position="445"/>
    </location>
</feature>
<protein>
    <submittedName>
        <fullName evidence="9">Outer membrane efflux protein</fullName>
    </submittedName>
</protein>
<evidence type="ECO:0000256" key="5">
    <source>
        <dbReference type="ARBA" id="ARBA00022692"/>
    </source>
</evidence>
<reference evidence="9 10" key="1">
    <citation type="submission" date="2019-02" db="EMBL/GenBank/DDBJ databases">
        <authorList>
            <consortium name="Pathogen Informatics"/>
        </authorList>
    </citation>
    <scope>NUCLEOTIDE SEQUENCE [LARGE SCALE GENOMIC DNA]</scope>
    <source>
        <strain evidence="9 10">3012STDY7078512</strain>
    </source>
</reference>
<keyword evidence="4" id="KW-1134">Transmembrane beta strand</keyword>
<dbReference type="AlphaFoldDB" id="A0A449I243"/>
<feature type="signal peptide" evidence="8">
    <location>
        <begin position="1"/>
        <end position="26"/>
    </location>
</feature>
<dbReference type="Pfam" id="PF02321">
    <property type="entry name" value="OEP"/>
    <property type="match status" value="2"/>
</dbReference>
<dbReference type="SUPFAM" id="SSF56954">
    <property type="entry name" value="Outer membrane efflux proteins (OEP)"/>
    <property type="match status" value="1"/>
</dbReference>
<keyword evidence="7" id="KW-0998">Cell outer membrane</keyword>
<dbReference type="EMBL" id="CAACYH010000004">
    <property type="protein sequence ID" value="VFB13479.1"/>
    <property type="molecule type" value="Genomic_DNA"/>
</dbReference>
<organism evidence="9 10">
    <name type="scientific">Prevotella heparinolytica</name>
    <dbReference type="NCBI Taxonomy" id="28113"/>
    <lineage>
        <taxon>Bacteria</taxon>
        <taxon>Pseudomonadati</taxon>
        <taxon>Bacteroidota</taxon>
        <taxon>Bacteroidia</taxon>
        <taxon>Bacteroidales</taxon>
        <taxon>Bacteroidaceae</taxon>
        <taxon>Bacteroides</taxon>
    </lineage>
</organism>
<evidence type="ECO:0000256" key="7">
    <source>
        <dbReference type="ARBA" id="ARBA00023237"/>
    </source>
</evidence>
<dbReference type="Proteomes" id="UP000396835">
    <property type="component" value="Unassembled WGS sequence"/>
</dbReference>
<evidence type="ECO:0000256" key="1">
    <source>
        <dbReference type="ARBA" id="ARBA00004442"/>
    </source>
</evidence>
<evidence type="ECO:0000256" key="3">
    <source>
        <dbReference type="ARBA" id="ARBA00022448"/>
    </source>
</evidence>
<gene>
    <name evidence="9" type="ORF">NCTC7812_01003</name>
</gene>
<dbReference type="PANTHER" id="PTHR30026">
    <property type="entry name" value="OUTER MEMBRANE PROTEIN TOLC"/>
    <property type="match status" value="1"/>
</dbReference>
<keyword evidence="8" id="KW-0732">Signal</keyword>
<evidence type="ECO:0000256" key="8">
    <source>
        <dbReference type="SAM" id="SignalP"/>
    </source>
</evidence>
<dbReference type="InterPro" id="IPR051906">
    <property type="entry name" value="TolC-like"/>
</dbReference>
<name>A0A449I243_9BACE</name>
<evidence type="ECO:0000256" key="2">
    <source>
        <dbReference type="ARBA" id="ARBA00007613"/>
    </source>
</evidence>
<dbReference type="PANTHER" id="PTHR30026:SF20">
    <property type="entry name" value="OUTER MEMBRANE PROTEIN TOLC"/>
    <property type="match status" value="1"/>
</dbReference>
<accession>A0A449I243</accession>
<evidence type="ECO:0000256" key="6">
    <source>
        <dbReference type="ARBA" id="ARBA00023136"/>
    </source>
</evidence>
<dbReference type="GO" id="GO:1990281">
    <property type="term" value="C:efflux pump complex"/>
    <property type="evidence" value="ECO:0007669"/>
    <property type="project" value="TreeGrafter"/>
</dbReference>